<keyword evidence="3" id="KW-0032">Aminotransferase</keyword>
<dbReference type="Pfam" id="PF00155">
    <property type="entry name" value="Aminotran_1_2"/>
    <property type="match status" value="1"/>
</dbReference>
<name>A0A395IJW2_9HELO</name>
<dbReference type="AlphaFoldDB" id="A0A395IJW2"/>
<comment type="caution">
    <text evidence="7">The sequence shown here is derived from an EMBL/GenBank/DDBJ whole genome shotgun (WGS) entry which is preliminary data.</text>
</comment>
<evidence type="ECO:0000256" key="5">
    <source>
        <dbReference type="ARBA" id="ARBA00022898"/>
    </source>
</evidence>
<dbReference type="InterPro" id="IPR004839">
    <property type="entry name" value="Aminotransferase_I/II_large"/>
</dbReference>
<evidence type="ECO:0000313" key="7">
    <source>
        <dbReference type="EMBL" id="RAL59643.1"/>
    </source>
</evidence>
<accession>A0A395IJW2</accession>
<gene>
    <name evidence="7" type="ORF">DID88_006502</name>
</gene>
<dbReference type="Gene3D" id="3.40.640.10">
    <property type="entry name" value="Type I PLP-dependent aspartate aminotransferase-like (Major domain)"/>
    <property type="match status" value="1"/>
</dbReference>
<dbReference type="SUPFAM" id="SSF53383">
    <property type="entry name" value="PLP-dependent transferases"/>
    <property type="match status" value="1"/>
</dbReference>
<comment type="cofactor">
    <cofactor evidence="1">
        <name>pyridoxal 5'-phosphate</name>
        <dbReference type="ChEBI" id="CHEBI:597326"/>
    </cofactor>
</comment>
<evidence type="ECO:0000313" key="8">
    <source>
        <dbReference type="Proteomes" id="UP000249056"/>
    </source>
</evidence>
<dbReference type="PRINTS" id="PR00799">
    <property type="entry name" value="TRANSAMINASE"/>
</dbReference>
<dbReference type="GO" id="GO:0005829">
    <property type="term" value="C:cytosol"/>
    <property type="evidence" value="ECO:0007669"/>
    <property type="project" value="TreeGrafter"/>
</dbReference>
<dbReference type="EMBL" id="QKRW01000050">
    <property type="protein sequence ID" value="RAL59643.1"/>
    <property type="molecule type" value="Genomic_DNA"/>
</dbReference>
<dbReference type="Proteomes" id="UP000249056">
    <property type="component" value="Unassembled WGS sequence"/>
</dbReference>
<evidence type="ECO:0000256" key="2">
    <source>
        <dbReference type="ARBA" id="ARBA00011738"/>
    </source>
</evidence>
<evidence type="ECO:0000256" key="3">
    <source>
        <dbReference type="ARBA" id="ARBA00022576"/>
    </source>
</evidence>
<sequence>MKNTIQNAPDKSIILLHACAHNPTGVDPTQEQWKELAALLKQKQHFPFFDCAYQGFASGDLAKDAWAVRYFIEQGFELCIAQSFAKNLGLL</sequence>
<keyword evidence="5" id="KW-0663">Pyridoxal phosphate</keyword>
<feature type="domain" description="Aminotransferase class I/classII large" evidence="6">
    <location>
        <begin position="2"/>
        <end position="90"/>
    </location>
</feature>
<dbReference type="PANTHER" id="PTHR11879:SF55">
    <property type="entry name" value="GLUTAMATE OXALOACETATE TRANSAMINASE 1, ISOFORM B"/>
    <property type="match status" value="1"/>
</dbReference>
<dbReference type="PANTHER" id="PTHR11879">
    <property type="entry name" value="ASPARTATE AMINOTRANSFERASE"/>
    <property type="match status" value="1"/>
</dbReference>
<reference evidence="7 8" key="1">
    <citation type="submission" date="2018-06" db="EMBL/GenBank/DDBJ databases">
        <title>Genome Sequence of the Brown Rot Fungal Pathogen Monilinia fructigena.</title>
        <authorList>
            <person name="Landi L."/>
            <person name="De Miccolis Angelini R.M."/>
            <person name="Pollastro S."/>
            <person name="Abate D."/>
            <person name="Faretra F."/>
            <person name="Romanazzi G."/>
        </authorList>
    </citation>
    <scope>NUCLEOTIDE SEQUENCE [LARGE SCALE GENOMIC DNA]</scope>
    <source>
        <strain evidence="7 8">Mfrg269</strain>
    </source>
</reference>
<dbReference type="InterPro" id="IPR000796">
    <property type="entry name" value="Asp_trans"/>
</dbReference>
<dbReference type="OrthoDB" id="6752799at2759"/>
<dbReference type="GO" id="GO:0006532">
    <property type="term" value="P:aspartate biosynthetic process"/>
    <property type="evidence" value="ECO:0007669"/>
    <property type="project" value="TreeGrafter"/>
</dbReference>
<comment type="subunit">
    <text evidence="2">Homodimer.</text>
</comment>
<keyword evidence="4" id="KW-0808">Transferase</keyword>
<protein>
    <recommendedName>
        <fullName evidence="6">Aminotransferase class I/classII large domain-containing protein</fullName>
    </recommendedName>
</protein>
<dbReference type="GO" id="GO:0004069">
    <property type="term" value="F:L-aspartate:2-oxoglutarate aminotransferase activity"/>
    <property type="evidence" value="ECO:0007669"/>
    <property type="project" value="TreeGrafter"/>
</dbReference>
<dbReference type="InterPro" id="IPR015424">
    <property type="entry name" value="PyrdxlP-dep_Trfase"/>
</dbReference>
<evidence type="ECO:0000256" key="4">
    <source>
        <dbReference type="ARBA" id="ARBA00022679"/>
    </source>
</evidence>
<dbReference type="InterPro" id="IPR015421">
    <property type="entry name" value="PyrdxlP-dep_Trfase_major"/>
</dbReference>
<proteinExistence type="predicted"/>
<organism evidence="7 8">
    <name type="scientific">Monilinia fructigena</name>
    <dbReference type="NCBI Taxonomy" id="38457"/>
    <lineage>
        <taxon>Eukaryota</taxon>
        <taxon>Fungi</taxon>
        <taxon>Dikarya</taxon>
        <taxon>Ascomycota</taxon>
        <taxon>Pezizomycotina</taxon>
        <taxon>Leotiomycetes</taxon>
        <taxon>Helotiales</taxon>
        <taxon>Sclerotiniaceae</taxon>
        <taxon>Monilinia</taxon>
    </lineage>
</organism>
<evidence type="ECO:0000259" key="6">
    <source>
        <dbReference type="Pfam" id="PF00155"/>
    </source>
</evidence>
<keyword evidence="8" id="KW-1185">Reference proteome</keyword>
<evidence type="ECO:0000256" key="1">
    <source>
        <dbReference type="ARBA" id="ARBA00001933"/>
    </source>
</evidence>
<dbReference type="GO" id="GO:0030170">
    <property type="term" value="F:pyridoxal phosphate binding"/>
    <property type="evidence" value="ECO:0007669"/>
    <property type="project" value="InterPro"/>
</dbReference>